<comment type="caution">
    <text evidence="1">The sequence shown here is derived from an EMBL/GenBank/DDBJ whole genome shotgun (WGS) entry which is preliminary data.</text>
</comment>
<accession>A0AAN9K0Y6</accession>
<organism evidence="1 2">
    <name type="scientific">Canavalia gladiata</name>
    <name type="common">Sword bean</name>
    <name type="synonym">Dolichos gladiatus</name>
    <dbReference type="NCBI Taxonomy" id="3824"/>
    <lineage>
        <taxon>Eukaryota</taxon>
        <taxon>Viridiplantae</taxon>
        <taxon>Streptophyta</taxon>
        <taxon>Embryophyta</taxon>
        <taxon>Tracheophyta</taxon>
        <taxon>Spermatophyta</taxon>
        <taxon>Magnoliopsida</taxon>
        <taxon>eudicotyledons</taxon>
        <taxon>Gunneridae</taxon>
        <taxon>Pentapetalae</taxon>
        <taxon>rosids</taxon>
        <taxon>fabids</taxon>
        <taxon>Fabales</taxon>
        <taxon>Fabaceae</taxon>
        <taxon>Papilionoideae</taxon>
        <taxon>50 kb inversion clade</taxon>
        <taxon>NPAAA clade</taxon>
        <taxon>indigoferoid/millettioid clade</taxon>
        <taxon>Phaseoleae</taxon>
        <taxon>Canavalia</taxon>
    </lineage>
</organism>
<reference evidence="1 2" key="1">
    <citation type="submission" date="2024-01" db="EMBL/GenBank/DDBJ databases">
        <title>The genomes of 5 underutilized Papilionoideae crops provide insights into root nodulation and disease resistanc.</title>
        <authorList>
            <person name="Jiang F."/>
        </authorList>
    </citation>
    <scope>NUCLEOTIDE SEQUENCE [LARGE SCALE GENOMIC DNA]</scope>
    <source>
        <strain evidence="1">LVBAO_FW01</strain>
        <tissue evidence="1">Leaves</tissue>
    </source>
</reference>
<gene>
    <name evidence="1" type="ORF">VNO77_41595</name>
</gene>
<sequence>MGVFVDFPASPLTGQSFPERRPSSSACVTLLILIECRIIRPRPKGVGKLNRVAFCGVGRIRPDSISDLQSIGERQGVTWFAFGFEWAWADLMIMRSWACLGTEAEEVGSHSKYYPYLGSICAGRCYEPNEVSHGGMSAYRAECVIKSESVATFSSALVSRSQLRHFRGLHWATRKIDPLPEFLFKPRMTPTSTRLWEPEVLRTTFPSELNILSTLLAPVYISSGPRYVLSLPALVDLLIKTCCTATLCAHITTPFFFQTSKANPPNLCILLQAAFGLEDPLADCGFRLPGGAWIWERFLFGEATTYCWIYLQDVEGSLLNLILVYSHYLLTRSLGKIVRLDRSAGTKLNVSSDGGIETPDFGAALELRSLESFPKKSRLPFSF</sequence>
<dbReference type="EMBL" id="JAYMYQ010000010">
    <property type="protein sequence ID" value="KAK7308024.1"/>
    <property type="molecule type" value="Genomic_DNA"/>
</dbReference>
<evidence type="ECO:0000313" key="2">
    <source>
        <dbReference type="Proteomes" id="UP001367508"/>
    </source>
</evidence>
<dbReference type="Proteomes" id="UP001367508">
    <property type="component" value="Unassembled WGS sequence"/>
</dbReference>
<protein>
    <submittedName>
        <fullName evidence="1">Uncharacterized protein</fullName>
    </submittedName>
</protein>
<name>A0AAN9K0Y6_CANGL</name>
<dbReference type="AlphaFoldDB" id="A0AAN9K0Y6"/>
<keyword evidence="2" id="KW-1185">Reference proteome</keyword>
<proteinExistence type="predicted"/>
<evidence type="ECO:0000313" key="1">
    <source>
        <dbReference type="EMBL" id="KAK7308024.1"/>
    </source>
</evidence>